<dbReference type="Proteomes" id="UP000032749">
    <property type="component" value="Chromosome"/>
</dbReference>
<dbReference type="EMBL" id="FO203512">
    <property type="protein sequence ID" value="CCK74831.1"/>
    <property type="molecule type" value="Genomic_DNA"/>
</dbReference>
<accession>R4YK30</accession>
<evidence type="ECO:0000313" key="2">
    <source>
        <dbReference type="EMBL" id="CCK74831.1"/>
    </source>
</evidence>
<proteinExistence type="predicted"/>
<keyword evidence="3" id="KW-1185">Reference proteome</keyword>
<evidence type="ECO:0000259" key="1">
    <source>
        <dbReference type="Pfam" id="PF14267"/>
    </source>
</evidence>
<evidence type="ECO:0000313" key="3">
    <source>
        <dbReference type="Proteomes" id="UP000032749"/>
    </source>
</evidence>
<sequence>MQPATIKLFLTDGKPAGIRTAEISNWTGKAIAGPHSELTKLLQREELLSPGIYFLTGVDAETDMPTLYIGEAESVVKRLKQHDKREWNQVAAFVSKDENLTKAHIRYLEGALIVRANHSNAVQVLNNASSGAKLPESDQAEMDVFLEKVLQLLPLLSLGNAVDAFKIIESNDDPLNINNSESVLTCSIKGFTAKGKRTANGFVVFKDSQAVAIDRASSNRIKKKREQYLKDGLLVLNDDHLVFTKDYEFSSPSAAAAIIRGGSSNGLISWKNKNGVALKDLE</sequence>
<dbReference type="Pfam" id="PF14267">
    <property type="entry name" value="DUF4357"/>
    <property type="match status" value="1"/>
</dbReference>
<dbReference type="KEGG" id="oai:OLEAN_C06550"/>
<dbReference type="HOGENOM" id="CLU_052782_2_0_6"/>
<gene>
    <name evidence="2" type="ORF">OLEAN_C06550</name>
</gene>
<dbReference type="InterPro" id="IPR025579">
    <property type="entry name" value="DUF4357"/>
</dbReference>
<dbReference type="STRING" id="698738.OLEAN_C06550"/>
<protein>
    <submittedName>
        <fullName evidence="2">Type I restriction enzyme associated protein</fullName>
    </submittedName>
</protein>
<feature type="domain" description="DUF4357" evidence="1">
    <location>
        <begin position="225"/>
        <end position="278"/>
    </location>
</feature>
<reference evidence="2 3" key="1">
    <citation type="journal article" date="2013" name="Nat. Commun.">
        <title>Genome sequence and functional genomic analysis of the oil-degrading bacterium Oleispira antarctica.</title>
        <authorList>
            <person name="Kube M."/>
            <person name="Chernikova T.N."/>
            <person name="Al-Ramahi Y."/>
            <person name="Beloqui A."/>
            <person name="Lopez-Cortez N."/>
            <person name="Guazzaroni M.E."/>
            <person name="Heipieper H.J."/>
            <person name="Klages S."/>
            <person name="Kotsyurbenko O.R."/>
            <person name="Langer I."/>
            <person name="Nechitaylo T.Y."/>
            <person name="Lunsdorf H."/>
            <person name="Fernandez M."/>
            <person name="Juarez S."/>
            <person name="Ciordia S."/>
            <person name="Singer A."/>
            <person name="Kagan O."/>
            <person name="Egorova O."/>
            <person name="Petit P.A."/>
            <person name="Stogios P."/>
            <person name="Kim Y."/>
            <person name="Tchigvintsev A."/>
            <person name="Flick R."/>
            <person name="Denaro R."/>
            <person name="Genovese M."/>
            <person name="Albar J.P."/>
            <person name="Reva O.N."/>
            <person name="Martinez-Gomariz M."/>
            <person name="Tran H."/>
            <person name="Ferrer M."/>
            <person name="Savchenko A."/>
            <person name="Yakunin A.F."/>
            <person name="Yakimov M.M."/>
            <person name="Golyshina O.V."/>
            <person name="Reinhardt R."/>
            <person name="Golyshin P.N."/>
        </authorList>
    </citation>
    <scope>NUCLEOTIDE SEQUENCE [LARGE SCALE GENOMIC DNA]</scope>
</reference>
<organism evidence="2 3">
    <name type="scientific">Oleispira antarctica RB-8</name>
    <dbReference type="NCBI Taxonomy" id="698738"/>
    <lineage>
        <taxon>Bacteria</taxon>
        <taxon>Pseudomonadati</taxon>
        <taxon>Pseudomonadota</taxon>
        <taxon>Gammaproteobacteria</taxon>
        <taxon>Oceanospirillales</taxon>
        <taxon>Oceanospirillaceae</taxon>
        <taxon>Oleispira</taxon>
    </lineage>
</organism>
<name>R4YK30_OLEAN</name>
<dbReference type="PATRIC" id="fig|698738.3.peg.673"/>
<dbReference type="AlphaFoldDB" id="R4YK30"/>
<dbReference type="OrthoDB" id="2656488at2"/>
<dbReference type="CDD" id="cd10447">
    <property type="entry name" value="GIY-YIG_unchar_2"/>
    <property type="match status" value="1"/>
</dbReference>